<organism evidence="1 2">
    <name type="scientific">bacterium (Candidatus Ratteibacteria) CG_4_9_14_3_um_filter_41_21</name>
    <dbReference type="NCBI Taxonomy" id="2014289"/>
    <lineage>
        <taxon>Bacteria</taxon>
        <taxon>Candidatus Ratteibacteria</taxon>
    </lineage>
</organism>
<reference evidence="2" key="1">
    <citation type="submission" date="2017-09" db="EMBL/GenBank/DDBJ databases">
        <title>Depth-based differentiation of microbial function through sediment-hosted aquifers and enrichment of novel symbionts in the deep terrestrial subsurface.</title>
        <authorList>
            <person name="Probst A.J."/>
            <person name="Ladd B."/>
            <person name="Jarett J.K."/>
            <person name="Geller-Mcgrath D.E."/>
            <person name="Sieber C.M.K."/>
            <person name="Emerson J.B."/>
            <person name="Anantharaman K."/>
            <person name="Thomas B.C."/>
            <person name="Malmstrom R."/>
            <person name="Stieglmeier M."/>
            <person name="Klingl A."/>
            <person name="Woyke T."/>
            <person name="Ryan C.M."/>
            <person name="Banfield J.F."/>
        </authorList>
    </citation>
    <scope>NUCLEOTIDE SEQUENCE [LARGE SCALE GENOMIC DNA]</scope>
</reference>
<name>A0A2M7YGF4_9BACT</name>
<dbReference type="Proteomes" id="UP000229213">
    <property type="component" value="Unassembled WGS sequence"/>
</dbReference>
<protein>
    <recommendedName>
        <fullName evidence="3">CopG family transcriptional regulator</fullName>
    </recommendedName>
</protein>
<accession>A0A2M7YGF4</accession>
<evidence type="ECO:0008006" key="3">
    <source>
        <dbReference type="Google" id="ProtNLM"/>
    </source>
</evidence>
<sequence>MLKRKYIRNVGLYVTDKQYKKLLEIAENNSVTISTVLRMLIDSITNVEINYVMKKREKAIIGR</sequence>
<dbReference type="AlphaFoldDB" id="A0A2M7YGF4"/>
<dbReference type="GO" id="GO:0006355">
    <property type="term" value="P:regulation of DNA-templated transcription"/>
    <property type="evidence" value="ECO:0007669"/>
    <property type="project" value="InterPro"/>
</dbReference>
<gene>
    <name evidence="1" type="ORF">CO162_03050</name>
</gene>
<dbReference type="EMBL" id="PFWI01000103">
    <property type="protein sequence ID" value="PJA62062.1"/>
    <property type="molecule type" value="Genomic_DNA"/>
</dbReference>
<evidence type="ECO:0000313" key="2">
    <source>
        <dbReference type="Proteomes" id="UP000229213"/>
    </source>
</evidence>
<evidence type="ECO:0000313" key="1">
    <source>
        <dbReference type="EMBL" id="PJA62062.1"/>
    </source>
</evidence>
<comment type="caution">
    <text evidence="1">The sequence shown here is derived from an EMBL/GenBank/DDBJ whole genome shotgun (WGS) entry which is preliminary data.</text>
</comment>
<proteinExistence type="predicted"/>
<dbReference type="InterPro" id="IPR013321">
    <property type="entry name" value="Arc_rbn_hlx_hlx"/>
</dbReference>
<dbReference type="Gene3D" id="1.10.1220.10">
    <property type="entry name" value="Met repressor-like"/>
    <property type="match status" value="1"/>
</dbReference>